<name>A0A850QBT3_9BURK</name>
<dbReference type="EMBL" id="JABXYJ010000004">
    <property type="protein sequence ID" value="NVO77842.1"/>
    <property type="molecule type" value="Genomic_DNA"/>
</dbReference>
<dbReference type="Proteomes" id="UP000588051">
    <property type="component" value="Unassembled WGS sequence"/>
</dbReference>
<evidence type="ECO:0000313" key="2">
    <source>
        <dbReference type="Proteomes" id="UP000588051"/>
    </source>
</evidence>
<sequence>MRCQIEDGFLTFYIWGVTVLSSLLKQVLLDEMYFDALAVGIPELFFEDYDEELDHDCHEFDRLDLVDLPLTDDQGRAIDDFFARLMTAKFKQTCL</sequence>
<protein>
    <submittedName>
        <fullName evidence="1">Uncharacterized protein</fullName>
    </submittedName>
</protein>
<gene>
    <name evidence="1" type="ORF">HV832_08355</name>
</gene>
<keyword evidence="2" id="KW-1185">Reference proteome</keyword>
<dbReference type="AlphaFoldDB" id="A0A850QBT3"/>
<organism evidence="1 2">
    <name type="scientific">Undibacterium oligocarboniphilum</name>
    <dbReference type="NCBI Taxonomy" id="666702"/>
    <lineage>
        <taxon>Bacteria</taxon>
        <taxon>Pseudomonadati</taxon>
        <taxon>Pseudomonadota</taxon>
        <taxon>Betaproteobacteria</taxon>
        <taxon>Burkholderiales</taxon>
        <taxon>Oxalobacteraceae</taxon>
        <taxon>Undibacterium</taxon>
    </lineage>
</organism>
<reference evidence="1 2" key="1">
    <citation type="submission" date="2020-06" db="EMBL/GenBank/DDBJ databases">
        <authorList>
            <person name="Qiu C."/>
            <person name="Liu Z."/>
        </authorList>
    </citation>
    <scope>NUCLEOTIDE SEQUENCE [LARGE SCALE GENOMIC DNA]</scope>
    <source>
        <strain evidence="1 2">EM 1</strain>
    </source>
</reference>
<evidence type="ECO:0000313" key="1">
    <source>
        <dbReference type="EMBL" id="NVO77842.1"/>
    </source>
</evidence>
<accession>A0A850QBT3</accession>
<comment type="caution">
    <text evidence="1">The sequence shown here is derived from an EMBL/GenBank/DDBJ whole genome shotgun (WGS) entry which is preliminary data.</text>
</comment>
<dbReference type="RefSeq" id="WP_176803127.1">
    <property type="nucleotide sequence ID" value="NZ_JABXYJ010000004.1"/>
</dbReference>
<proteinExistence type="predicted"/>